<dbReference type="Gene3D" id="2.40.128.340">
    <property type="match status" value="1"/>
</dbReference>
<name>A0A939PIV8_9ACTN</name>
<keyword evidence="1 5" id="KW-0732">Signal</keyword>
<dbReference type="SMART" id="SM00191">
    <property type="entry name" value="Int_alpha"/>
    <property type="match status" value="3"/>
</dbReference>
<feature type="region of interest" description="Disordered" evidence="4">
    <location>
        <begin position="34"/>
        <end position="64"/>
    </location>
</feature>
<dbReference type="InterPro" id="IPR013517">
    <property type="entry name" value="FG-GAP"/>
</dbReference>
<dbReference type="SUPFAM" id="SSF69318">
    <property type="entry name" value="Integrin alpha N-terminal domain"/>
    <property type="match status" value="1"/>
</dbReference>
<dbReference type="RefSeq" id="WP_208257221.1">
    <property type="nucleotide sequence ID" value="NZ_JAGEOJ010000007.1"/>
</dbReference>
<feature type="signal peptide" evidence="5">
    <location>
        <begin position="1"/>
        <end position="31"/>
    </location>
</feature>
<evidence type="ECO:0000256" key="1">
    <source>
        <dbReference type="ARBA" id="ARBA00022729"/>
    </source>
</evidence>
<feature type="chain" id="PRO_5037210388" evidence="5">
    <location>
        <begin position="32"/>
        <end position="473"/>
    </location>
</feature>
<dbReference type="Gene3D" id="2.130.10.130">
    <property type="entry name" value="Integrin alpha, N-terminal"/>
    <property type="match status" value="2"/>
</dbReference>
<evidence type="ECO:0000256" key="2">
    <source>
        <dbReference type="ARBA" id="ARBA00022737"/>
    </source>
</evidence>
<protein>
    <submittedName>
        <fullName evidence="6">VCBS repeat-containing protein</fullName>
    </submittedName>
</protein>
<accession>A0A939PIV8</accession>
<keyword evidence="2" id="KW-0677">Repeat</keyword>
<dbReference type="AlphaFoldDB" id="A0A939PIV8"/>
<dbReference type="InterPro" id="IPR013519">
    <property type="entry name" value="Int_alpha_beta-p"/>
</dbReference>
<keyword evidence="3" id="KW-0325">Glycoprotein</keyword>
<dbReference type="Proteomes" id="UP000669179">
    <property type="component" value="Unassembled WGS sequence"/>
</dbReference>
<keyword evidence="7" id="KW-1185">Reference proteome</keyword>
<proteinExistence type="predicted"/>
<dbReference type="InterPro" id="IPR028994">
    <property type="entry name" value="Integrin_alpha_N"/>
</dbReference>
<sequence length="473" mass="48431">MKISYKPLATAVAAITAAGALSALTATGAQAAPAAPGAAAKPKRPAMSGDFNGDGRRDLAAPSPEGMVNKQAQAGFITVVYGGPKGLNPAKKQIISENSPGVPGTAKPVSGKAGDLFGMAVASTDFDHDGYADLAASINGLNGIVIIYGGAKGLSSRTIFLKAKKAGWFGSQVTLGDFDGNGVTDVVTPSGSGFVTFRNVGKRAVTGVYTAVKGPGAYRSIKTAAGDFNGDKRSDLVAFVDAEGGDDDPIAMWAELRLGTKKGLGAKRQFGNGWAGWNLGLVGDINGDHKADLVVERASIDDSRTSGYNVLLGTKGGLGVPEPTNGAWIPRAVGDVNGDGKADVVGVDKHPDKDGNFKNVSVSVRAGTATGLSPKSGPSYTRKTFGFAEMPTFNSDTFADGLELADLTGDKRADLLLGFPRVGTGGKPNLGLVFVLRGTPGGVTLQGRQRLGSTQLGITDREQHDFGGSLLDY</sequence>
<comment type="caution">
    <text evidence="6">The sequence shown here is derived from an EMBL/GenBank/DDBJ whole genome shotgun (WGS) entry which is preliminary data.</text>
</comment>
<dbReference type="EMBL" id="JAGEOJ010000007">
    <property type="protein sequence ID" value="MBO2449371.1"/>
    <property type="molecule type" value="Genomic_DNA"/>
</dbReference>
<dbReference type="PANTHER" id="PTHR46580">
    <property type="entry name" value="SENSOR KINASE-RELATED"/>
    <property type="match status" value="1"/>
</dbReference>
<dbReference type="Pfam" id="PF01839">
    <property type="entry name" value="FG-GAP"/>
    <property type="match status" value="2"/>
</dbReference>
<reference evidence="6" key="1">
    <citation type="submission" date="2021-03" db="EMBL/GenBank/DDBJ databases">
        <authorList>
            <person name="Kanchanasin P."/>
            <person name="Saeng-In P."/>
            <person name="Phongsopitanun W."/>
            <person name="Yuki M."/>
            <person name="Kudo T."/>
            <person name="Ohkuma M."/>
            <person name="Tanasupawat S."/>
        </authorList>
    </citation>
    <scope>NUCLEOTIDE SEQUENCE</scope>
    <source>
        <strain evidence="6">GKU 128</strain>
    </source>
</reference>
<gene>
    <name evidence="6" type="ORF">J4573_19880</name>
</gene>
<evidence type="ECO:0000313" key="6">
    <source>
        <dbReference type="EMBL" id="MBO2449371.1"/>
    </source>
</evidence>
<organism evidence="6 7">
    <name type="scientific">Actinomadura barringtoniae</name>
    <dbReference type="NCBI Taxonomy" id="1427535"/>
    <lineage>
        <taxon>Bacteria</taxon>
        <taxon>Bacillati</taxon>
        <taxon>Actinomycetota</taxon>
        <taxon>Actinomycetes</taxon>
        <taxon>Streptosporangiales</taxon>
        <taxon>Thermomonosporaceae</taxon>
        <taxon>Actinomadura</taxon>
    </lineage>
</organism>
<evidence type="ECO:0000256" key="3">
    <source>
        <dbReference type="ARBA" id="ARBA00023180"/>
    </source>
</evidence>
<evidence type="ECO:0000256" key="5">
    <source>
        <dbReference type="SAM" id="SignalP"/>
    </source>
</evidence>
<evidence type="ECO:0000313" key="7">
    <source>
        <dbReference type="Proteomes" id="UP000669179"/>
    </source>
</evidence>
<evidence type="ECO:0000256" key="4">
    <source>
        <dbReference type="SAM" id="MobiDB-lite"/>
    </source>
</evidence>